<keyword evidence="2" id="KW-1185">Reference proteome</keyword>
<evidence type="ECO:0000313" key="1">
    <source>
        <dbReference type="EMBL" id="TVY08407.1"/>
    </source>
</evidence>
<sequence>MVHDVRFKCCNTFKTKKTGRLRVSCPTCHKETSRRICPECSAELPYTWGQQKEHVISIIGAKESGKSHYIAVLLDKIMKQMSLNFKCSLQALNDETIHRYREDFYNPIYKRKETLNVTLSGRTNDMVKKPLLYNLSFYGKDFWGRKKISSVITLAFFDTAGEDLNNEDTMSTVNKYIYNSSGIILLLDPLQFTDVREYLKRGSSIPQQNTDPYEILTRTINIIHKGQDIPAQKLIDIPLAVTLSKLDALNNADIMFDESSVVKHPSPHIAKGSLQEKEFPLIYQEIRTFLTNFGGSNFVSLAESKFQKHSFFGISALGKSPQGTNKIDVVNPHRVEDPFLWLLSKNKILK</sequence>
<dbReference type="SUPFAM" id="SSF52540">
    <property type="entry name" value="P-loop containing nucleoside triphosphate hydrolases"/>
    <property type="match status" value="1"/>
</dbReference>
<reference evidence="1 2" key="1">
    <citation type="submission" date="2019-07" db="EMBL/GenBank/DDBJ databases">
        <authorList>
            <person name="Kim J."/>
        </authorList>
    </citation>
    <scope>NUCLEOTIDE SEQUENCE [LARGE SCALE GENOMIC DNA]</scope>
    <source>
        <strain evidence="1 2">JC52</strain>
    </source>
</reference>
<organism evidence="1 2">
    <name type="scientific">Paenibacillus cremeus</name>
    <dbReference type="NCBI Taxonomy" id="2163881"/>
    <lineage>
        <taxon>Bacteria</taxon>
        <taxon>Bacillati</taxon>
        <taxon>Bacillota</taxon>
        <taxon>Bacilli</taxon>
        <taxon>Bacillales</taxon>
        <taxon>Paenibacillaceae</taxon>
        <taxon>Paenibacillus</taxon>
    </lineage>
</organism>
<dbReference type="OrthoDB" id="143162at2"/>
<proteinExistence type="predicted"/>
<accession>A0A559K8G3</accession>
<dbReference type="AlphaFoldDB" id="A0A559K8G3"/>
<dbReference type="Proteomes" id="UP000317036">
    <property type="component" value="Unassembled WGS sequence"/>
</dbReference>
<comment type="caution">
    <text evidence="1">The sequence shown here is derived from an EMBL/GenBank/DDBJ whole genome shotgun (WGS) entry which is preliminary data.</text>
</comment>
<evidence type="ECO:0000313" key="2">
    <source>
        <dbReference type="Proteomes" id="UP000317036"/>
    </source>
</evidence>
<dbReference type="InterPro" id="IPR027417">
    <property type="entry name" value="P-loop_NTPase"/>
</dbReference>
<protein>
    <submittedName>
        <fullName evidence="1">Uncharacterized protein</fullName>
    </submittedName>
</protein>
<name>A0A559K8G3_9BACL</name>
<dbReference type="EMBL" id="VNJI01000024">
    <property type="protein sequence ID" value="TVY08407.1"/>
    <property type="molecule type" value="Genomic_DNA"/>
</dbReference>
<gene>
    <name evidence="1" type="ORF">FPZ49_19170</name>
</gene>